<dbReference type="Gene3D" id="2.40.128.270">
    <property type="match status" value="1"/>
</dbReference>
<keyword evidence="3" id="KW-0346">Stress response</keyword>
<dbReference type="PROSITE" id="PS51257">
    <property type="entry name" value="PROKAR_LIPOPROTEIN"/>
    <property type="match status" value="1"/>
</dbReference>
<dbReference type="InterPro" id="IPR005184">
    <property type="entry name" value="DUF306_Meta_HslJ"/>
</dbReference>
<dbReference type="Proteomes" id="UP000295221">
    <property type="component" value="Unassembled WGS sequence"/>
</dbReference>
<evidence type="ECO:0000256" key="1">
    <source>
        <dbReference type="SAM" id="SignalP"/>
    </source>
</evidence>
<accession>A0A4V2RWN4</accession>
<proteinExistence type="predicted"/>
<gene>
    <name evidence="3" type="ORF">EV194_103141</name>
</gene>
<reference evidence="3 4" key="1">
    <citation type="submission" date="2019-03" db="EMBL/GenBank/DDBJ databases">
        <title>Genomic Encyclopedia of Type Strains, Phase IV (KMG-IV): sequencing the most valuable type-strain genomes for metagenomic binning, comparative biology and taxonomic classification.</title>
        <authorList>
            <person name="Goeker M."/>
        </authorList>
    </citation>
    <scope>NUCLEOTIDE SEQUENCE [LARGE SCALE GENOMIC DNA]</scope>
    <source>
        <strain evidence="3 4">DSM 24179</strain>
    </source>
</reference>
<dbReference type="Pfam" id="PF03724">
    <property type="entry name" value="META"/>
    <property type="match status" value="1"/>
</dbReference>
<feature type="domain" description="DUF306" evidence="2">
    <location>
        <begin position="34"/>
        <end position="139"/>
    </location>
</feature>
<sequence>MRNTAVYAIILALVLSSCATLQRQQTEPQPDILSGSWEMIQWMHSDDLESDFPRGVPVLEINSSQSEVSGFNGCNRLNGRFRFDRDASTLQFFALQTTKMFCLSVAENDFSRIMTLVDRYRVTGKELYLLKGDELLMVFQRKTINGVPQ</sequence>
<dbReference type="EMBL" id="SLWK01000003">
    <property type="protein sequence ID" value="TCO09230.1"/>
    <property type="molecule type" value="Genomic_DNA"/>
</dbReference>
<feature type="signal peptide" evidence="1">
    <location>
        <begin position="1"/>
        <end position="19"/>
    </location>
</feature>
<evidence type="ECO:0000259" key="2">
    <source>
        <dbReference type="Pfam" id="PF03724"/>
    </source>
</evidence>
<dbReference type="OrthoDB" id="880459at2"/>
<evidence type="ECO:0000313" key="3">
    <source>
        <dbReference type="EMBL" id="TCO09230.1"/>
    </source>
</evidence>
<dbReference type="InterPro" id="IPR038670">
    <property type="entry name" value="HslJ-like_sf"/>
</dbReference>
<keyword evidence="1" id="KW-0732">Signal</keyword>
<dbReference type="RefSeq" id="WP_132433111.1">
    <property type="nucleotide sequence ID" value="NZ_SLWK01000003.1"/>
</dbReference>
<name>A0A4V2RWN4_9BACT</name>
<keyword evidence="4" id="KW-1185">Reference proteome</keyword>
<feature type="chain" id="PRO_5020811266" evidence="1">
    <location>
        <begin position="20"/>
        <end position="149"/>
    </location>
</feature>
<dbReference type="AlphaFoldDB" id="A0A4V2RWN4"/>
<comment type="caution">
    <text evidence="3">The sequence shown here is derived from an EMBL/GenBank/DDBJ whole genome shotgun (WGS) entry which is preliminary data.</text>
</comment>
<organism evidence="3 4">
    <name type="scientific">Natronoflexus pectinivorans</name>
    <dbReference type="NCBI Taxonomy" id="682526"/>
    <lineage>
        <taxon>Bacteria</taxon>
        <taxon>Pseudomonadati</taxon>
        <taxon>Bacteroidota</taxon>
        <taxon>Bacteroidia</taxon>
        <taxon>Marinilabiliales</taxon>
        <taxon>Marinilabiliaceae</taxon>
        <taxon>Natronoflexus</taxon>
    </lineage>
</organism>
<evidence type="ECO:0000313" key="4">
    <source>
        <dbReference type="Proteomes" id="UP000295221"/>
    </source>
</evidence>
<protein>
    <submittedName>
        <fullName evidence="3">Heat shock protein HslJ</fullName>
    </submittedName>
</protein>